<dbReference type="PANTHER" id="PTHR43447">
    <property type="entry name" value="ALPHA-AMYLASE"/>
    <property type="match status" value="1"/>
</dbReference>
<dbReference type="CDD" id="cd11317">
    <property type="entry name" value="AmyAc_bac_euk_AmyA"/>
    <property type="match status" value="1"/>
</dbReference>
<comment type="caution">
    <text evidence="15">The sequence shown here is derived from an EMBL/GenBank/DDBJ whole genome shotgun (WGS) entry which is preliminary data.</text>
</comment>
<dbReference type="EMBL" id="JBHTCG010000030">
    <property type="protein sequence ID" value="MFC7386810.1"/>
    <property type="molecule type" value="Genomic_DNA"/>
</dbReference>
<dbReference type="InterPro" id="IPR013780">
    <property type="entry name" value="Glyco_hydro_b"/>
</dbReference>
<keyword evidence="7 12" id="KW-0378">Hydrolase</keyword>
<keyword evidence="8" id="KW-0106">Calcium</keyword>
<keyword evidence="16" id="KW-1185">Reference proteome</keyword>
<comment type="cofactor">
    <cofactor evidence="2">
        <name>Ca(2+)</name>
        <dbReference type="ChEBI" id="CHEBI:29108"/>
    </cofactor>
</comment>
<keyword evidence="9 12" id="KW-0119">Carbohydrate metabolism</keyword>
<evidence type="ECO:0000313" key="16">
    <source>
        <dbReference type="Proteomes" id="UP001596496"/>
    </source>
</evidence>
<evidence type="ECO:0000256" key="8">
    <source>
        <dbReference type="ARBA" id="ARBA00022837"/>
    </source>
</evidence>
<protein>
    <recommendedName>
        <fullName evidence="5 12">Alpha-amylase</fullName>
        <ecNumber evidence="4 12">3.2.1.1</ecNumber>
    </recommendedName>
</protein>
<comment type="similarity">
    <text evidence="3 11">Belongs to the glycosyl hydrolase 13 family.</text>
</comment>
<dbReference type="SMART" id="SM01065">
    <property type="entry name" value="CBM_2"/>
    <property type="match status" value="1"/>
</dbReference>
<evidence type="ECO:0000256" key="10">
    <source>
        <dbReference type="ARBA" id="ARBA00023295"/>
    </source>
</evidence>
<evidence type="ECO:0000256" key="9">
    <source>
        <dbReference type="ARBA" id="ARBA00023277"/>
    </source>
</evidence>
<dbReference type="InterPro" id="IPR006047">
    <property type="entry name" value="GH13_cat_dom"/>
</dbReference>
<evidence type="ECO:0000256" key="1">
    <source>
        <dbReference type="ARBA" id="ARBA00000548"/>
    </source>
</evidence>
<dbReference type="SMART" id="SM00642">
    <property type="entry name" value="Aamy"/>
    <property type="match status" value="1"/>
</dbReference>
<dbReference type="InterPro" id="IPR031319">
    <property type="entry name" value="A-amylase_C"/>
</dbReference>
<organism evidence="15 16">
    <name type="scientific">Sphaerisporangium rhizosphaerae</name>
    <dbReference type="NCBI Taxonomy" id="2269375"/>
    <lineage>
        <taxon>Bacteria</taxon>
        <taxon>Bacillati</taxon>
        <taxon>Actinomycetota</taxon>
        <taxon>Actinomycetes</taxon>
        <taxon>Streptosporangiales</taxon>
        <taxon>Streptosporangiaceae</taxon>
        <taxon>Sphaerisporangium</taxon>
    </lineage>
</organism>
<dbReference type="Gene3D" id="2.60.40.1180">
    <property type="entry name" value="Golgi alpha-mannosidase II"/>
    <property type="match status" value="1"/>
</dbReference>
<evidence type="ECO:0000256" key="12">
    <source>
        <dbReference type="RuleBase" id="RU361134"/>
    </source>
</evidence>
<dbReference type="InterPro" id="IPR013783">
    <property type="entry name" value="Ig-like_fold"/>
</dbReference>
<dbReference type="Gene3D" id="2.60.40.10">
    <property type="entry name" value="Immunoglobulins"/>
    <property type="match status" value="1"/>
</dbReference>
<evidence type="ECO:0000256" key="5">
    <source>
        <dbReference type="ARBA" id="ARBA00017303"/>
    </source>
</evidence>
<dbReference type="SUPFAM" id="SSF49452">
    <property type="entry name" value="Starch-binding domain-like"/>
    <property type="match status" value="1"/>
</dbReference>
<dbReference type="InterPro" id="IPR013784">
    <property type="entry name" value="Carb-bd-like_fold"/>
</dbReference>
<evidence type="ECO:0000256" key="4">
    <source>
        <dbReference type="ARBA" id="ARBA00012595"/>
    </source>
</evidence>
<evidence type="ECO:0000256" key="6">
    <source>
        <dbReference type="ARBA" id="ARBA00022723"/>
    </source>
</evidence>
<dbReference type="PRINTS" id="PR00110">
    <property type="entry name" value="ALPHAAMYLASE"/>
</dbReference>
<accession>A0ABW2PFR0</accession>
<name>A0ABW2PFR0_9ACTN</name>
<dbReference type="SMART" id="SM00632">
    <property type="entry name" value="Aamy_C"/>
    <property type="match status" value="1"/>
</dbReference>
<dbReference type="PROSITE" id="PS51166">
    <property type="entry name" value="CBM20"/>
    <property type="match status" value="1"/>
</dbReference>
<reference evidence="16" key="1">
    <citation type="journal article" date="2019" name="Int. J. Syst. Evol. Microbiol.">
        <title>The Global Catalogue of Microorganisms (GCM) 10K type strain sequencing project: providing services to taxonomists for standard genome sequencing and annotation.</title>
        <authorList>
            <consortium name="The Broad Institute Genomics Platform"/>
            <consortium name="The Broad Institute Genome Sequencing Center for Infectious Disease"/>
            <person name="Wu L."/>
            <person name="Ma J."/>
        </authorList>
    </citation>
    <scope>NUCLEOTIDE SEQUENCE [LARGE SCALE GENOMIC DNA]</scope>
    <source>
        <strain evidence="16">CECT 7649</strain>
    </source>
</reference>
<dbReference type="SUPFAM" id="SSF51445">
    <property type="entry name" value="(Trans)glycosidases"/>
    <property type="match status" value="1"/>
</dbReference>
<evidence type="ECO:0000256" key="2">
    <source>
        <dbReference type="ARBA" id="ARBA00001913"/>
    </source>
</evidence>
<dbReference type="Proteomes" id="UP001596496">
    <property type="component" value="Unassembled WGS sequence"/>
</dbReference>
<dbReference type="InterPro" id="IPR006046">
    <property type="entry name" value="Alpha_amylase"/>
</dbReference>
<evidence type="ECO:0000256" key="13">
    <source>
        <dbReference type="SAM" id="MobiDB-lite"/>
    </source>
</evidence>
<evidence type="ECO:0000256" key="3">
    <source>
        <dbReference type="ARBA" id="ARBA00008061"/>
    </source>
</evidence>
<keyword evidence="10 12" id="KW-0326">Glycosidase</keyword>
<dbReference type="CDD" id="cd05808">
    <property type="entry name" value="CBM20_alpha_amylase"/>
    <property type="match status" value="1"/>
</dbReference>
<feature type="region of interest" description="Disordered" evidence="13">
    <location>
        <begin position="568"/>
        <end position="595"/>
    </location>
</feature>
<evidence type="ECO:0000256" key="11">
    <source>
        <dbReference type="RuleBase" id="RU003615"/>
    </source>
</evidence>
<dbReference type="EC" id="3.2.1.1" evidence="4 12"/>
<evidence type="ECO:0000256" key="7">
    <source>
        <dbReference type="ARBA" id="ARBA00022801"/>
    </source>
</evidence>
<comment type="catalytic activity">
    <reaction evidence="1 12">
        <text>Endohydrolysis of (1-&gt;4)-alpha-D-glucosidic linkages in polysaccharides containing three or more (1-&gt;4)-alpha-linked D-glucose units.</text>
        <dbReference type="EC" id="3.2.1.1"/>
    </reaction>
</comment>
<proteinExistence type="inferred from homology"/>
<dbReference type="InterPro" id="IPR006048">
    <property type="entry name" value="A-amylase/branching_C"/>
</dbReference>
<feature type="domain" description="CBM20" evidence="14">
    <location>
        <begin position="495"/>
        <end position="595"/>
    </location>
</feature>
<dbReference type="RefSeq" id="WP_380830529.1">
    <property type="nucleotide sequence ID" value="NZ_JBHTCG010000030.1"/>
</dbReference>
<dbReference type="SUPFAM" id="SSF51011">
    <property type="entry name" value="Glycosyl hydrolase domain"/>
    <property type="match status" value="1"/>
</dbReference>
<dbReference type="Pfam" id="PF00128">
    <property type="entry name" value="Alpha-amylase"/>
    <property type="match status" value="1"/>
</dbReference>
<dbReference type="Pfam" id="PF00686">
    <property type="entry name" value="CBM_20"/>
    <property type="match status" value="1"/>
</dbReference>
<evidence type="ECO:0000259" key="14">
    <source>
        <dbReference type="PROSITE" id="PS51166"/>
    </source>
</evidence>
<sequence>MRSCDPPAPARSVRAPRPRRAGLGSLALSAVLTLLTASAVVPLTGGPAQAAPSGAKDVTANLFAWNWPSVSAECTNVLGPAGYGAVQVSPPQDSLKRAGAHSWWELYQPAAYDLTGRLGSRAQFSAMVQACHAAGVKVYADAVINHMTGQGSASYGGRTFSKYNYPGTYSSADFHYYPGACGNSDGTIHDGDYAGSARNVQQCELSGLADLDTGAGYVRSRIAAYLNDLAGLGVDGFRVDAVKHMSPTDLAAIYGQVTGSPYIVQEVIYGAGEAVQPGQYTGLGDVLDFQYGRYLKQKFEGNISELQTFGATWGGMQPGDKAVTFVANHDTERNGSTLTYKSGAAYTLATIFQLAWTHGAPQIYDGFTFGDNDASPPSDGNGYVTAANCSSGWTCLHRDGAVNGMVAFRNAVRGTSVANWSAPSANVIAFSRGAKGWVAINNGSSSYSGAFATGLPAGAYANLTGGGSVTVGSGGTAVVTVPAKSAVTIRTGATTTPPATVATSFNANVTTAWGQNVFVVGDLAELGAWNPANAVALSSASYPVWRATVALPAGTAVQYKYIKKNPDGSVTWESDPNRSFTTPASGTATRDDTWR</sequence>
<dbReference type="Gene3D" id="3.20.20.80">
    <property type="entry name" value="Glycosidases"/>
    <property type="match status" value="1"/>
</dbReference>
<feature type="compositionally biased region" description="Polar residues" evidence="13">
    <location>
        <begin position="571"/>
        <end position="588"/>
    </location>
</feature>
<keyword evidence="6" id="KW-0479">Metal-binding</keyword>
<gene>
    <name evidence="15" type="ORF">ACFQSB_31690</name>
</gene>
<evidence type="ECO:0000313" key="15">
    <source>
        <dbReference type="EMBL" id="MFC7386810.1"/>
    </source>
</evidence>
<dbReference type="InterPro" id="IPR017853">
    <property type="entry name" value="GH"/>
</dbReference>
<dbReference type="InterPro" id="IPR002044">
    <property type="entry name" value="CBM20"/>
</dbReference>
<dbReference type="Pfam" id="PF02806">
    <property type="entry name" value="Alpha-amylase_C"/>
    <property type="match status" value="1"/>
</dbReference>